<comment type="caution">
    <text evidence="1">The sequence shown here is derived from an EMBL/GenBank/DDBJ whole genome shotgun (WGS) entry which is preliminary data.</text>
</comment>
<accession>A0A699RPI8</accession>
<gene>
    <name evidence="1" type="ORF">Tci_857892</name>
</gene>
<dbReference type="EMBL" id="BKCJ011102505">
    <property type="protein sequence ID" value="GFC85922.1"/>
    <property type="molecule type" value="Genomic_DNA"/>
</dbReference>
<sequence length="78" mass="8440">MAVDIDSLTNLMNYQPVSAGNRTNGITCSKIHPAVGQEGKEKVNDQEYILLPVLNTSSYVPSSNEEVESSLKDDAGKK</sequence>
<protein>
    <submittedName>
        <fullName evidence="1">Uncharacterized protein</fullName>
    </submittedName>
</protein>
<proteinExistence type="predicted"/>
<organism evidence="1">
    <name type="scientific">Tanacetum cinerariifolium</name>
    <name type="common">Dalmatian daisy</name>
    <name type="synonym">Chrysanthemum cinerariifolium</name>
    <dbReference type="NCBI Taxonomy" id="118510"/>
    <lineage>
        <taxon>Eukaryota</taxon>
        <taxon>Viridiplantae</taxon>
        <taxon>Streptophyta</taxon>
        <taxon>Embryophyta</taxon>
        <taxon>Tracheophyta</taxon>
        <taxon>Spermatophyta</taxon>
        <taxon>Magnoliopsida</taxon>
        <taxon>eudicotyledons</taxon>
        <taxon>Gunneridae</taxon>
        <taxon>Pentapetalae</taxon>
        <taxon>asterids</taxon>
        <taxon>campanulids</taxon>
        <taxon>Asterales</taxon>
        <taxon>Asteraceae</taxon>
        <taxon>Asteroideae</taxon>
        <taxon>Anthemideae</taxon>
        <taxon>Anthemidinae</taxon>
        <taxon>Tanacetum</taxon>
    </lineage>
</organism>
<dbReference type="AlphaFoldDB" id="A0A699RPI8"/>
<evidence type="ECO:0000313" key="1">
    <source>
        <dbReference type="EMBL" id="GFC85922.1"/>
    </source>
</evidence>
<reference evidence="1" key="1">
    <citation type="journal article" date="2019" name="Sci. Rep.">
        <title>Draft genome of Tanacetum cinerariifolium, the natural source of mosquito coil.</title>
        <authorList>
            <person name="Yamashiro T."/>
            <person name="Shiraishi A."/>
            <person name="Satake H."/>
            <person name="Nakayama K."/>
        </authorList>
    </citation>
    <scope>NUCLEOTIDE SEQUENCE</scope>
</reference>
<name>A0A699RPI8_TANCI</name>